<dbReference type="EMBL" id="DXEQ01000069">
    <property type="protein sequence ID" value="HIX71854.1"/>
    <property type="molecule type" value="Genomic_DNA"/>
</dbReference>
<protein>
    <recommendedName>
        <fullName evidence="3">AAA-ATPase-like domain-containing protein</fullName>
    </recommendedName>
</protein>
<dbReference type="AlphaFoldDB" id="A0A9D1X313"/>
<feature type="non-terminal residue" evidence="1">
    <location>
        <position position="78"/>
    </location>
</feature>
<name>A0A9D1X313_9FIRM</name>
<gene>
    <name evidence="1" type="ORF">H9849_02415</name>
</gene>
<proteinExistence type="predicted"/>
<evidence type="ECO:0008006" key="3">
    <source>
        <dbReference type="Google" id="ProtNLM"/>
    </source>
</evidence>
<reference evidence="1" key="2">
    <citation type="submission" date="2021-04" db="EMBL/GenBank/DDBJ databases">
        <authorList>
            <person name="Gilroy R."/>
        </authorList>
    </citation>
    <scope>NUCLEOTIDE SEQUENCE</scope>
    <source>
        <strain evidence="1">ChiSxjej3B15-1167</strain>
    </source>
</reference>
<evidence type="ECO:0000313" key="2">
    <source>
        <dbReference type="Proteomes" id="UP000886805"/>
    </source>
</evidence>
<organism evidence="1 2">
    <name type="scientific">Candidatus Anaerobutyricum stercoripullorum</name>
    <dbReference type="NCBI Taxonomy" id="2838456"/>
    <lineage>
        <taxon>Bacteria</taxon>
        <taxon>Bacillati</taxon>
        <taxon>Bacillota</taxon>
        <taxon>Clostridia</taxon>
        <taxon>Lachnospirales</taxon>
        <taxon>Lachnospiraceae</taxon>
        <taxon>Anaerobutyricum</taxon>
    </lineage>
</organism>
<comment type="caution">
    <text evidence="1">The sequence shown here is derived from an EMBL/GenBank/DDBJ whole genome shotgun (WGS) entry which is preliminary data.</text>
</comment>
<dbReference type="Proteomes" id="UP000886805">
    <property type="component" value="Unassembled WGS sequence"/>
</dbReference>
<evidence type="ECO:0000313" key="1">
    <source>
        <dbReference type="EMBL" id="HIX71854.1"/>
    </source>
</evidence>
<reference evidence="1" key="1">
    <citation type="journal article" date="2021" name="PeerJ">
        <title>Extensive microbial diversity within the chicken gut microbiome revealed by metagenomics and culture.</title>
        <authorList>
            <person name="Gilroy R."/>
            <person name="Ravi A."/>
            <person name="Getino M."/>
            <person name="Pursley I."/>
            <person name="Horton D.L."/>
            <person name="Alikhan N.F."/>
            <person name="Baker D."/>
            <person name="Gharbi K."/>
            <person name="Hall N."/>
            <person name="Watson M."/>
            <person name="Adriaenssens E.M."/>
            <person name="Foster-Nyarko E."/>
            <person name="Jarju S."/>
            <person name="Secka A."/>
            <person name="Antonio M."/>
            <person name="Oren A."/>
            <person name="Chaudhuri R.R."/>
            <person name="La Ragione R."/>
            <person name="Hildebrand F."/>
            <person name="Pallen M.J."/>
        </authorList>
    </citation>
    <scope>NUCLEOTIDE SEQUENCE</scope>
    <source>
        <strain evidence="1">ChiSxjej3B15-1167</strain>
    </source>
</reference>
<accession>A0A9D1X313</accession>
<sequence>MKKRFNVTGICYPEDNYMVDLSGRLQQTADYVDEGKYFVINRARQYGKSTILWALKEYLKEKYIVISMSFQEMSYADF</sequence>